<keyword evidence="4 14" id="KW-0547">Nucleotide-binding</keyword>
<keyword evidence="6 14" id="KW-0378">Hydrolase</keyword>
<dbReference type="HAMAP" id="MF_01452">
    <property type="entry name" value="AddB_type1"/>
    <property type="match status" value="1"/>
</dbReference>
<feature type="binding site" evidence="14">
    <location>
        <position position="1116"/>
    </location>
    <ligand>
        <name>[4Fe-4S] cluster</name>
        <dbReference type="ChEBI" id="CHEBI:49883"/>
    </ligand>
</feature>
<dbReference type="InterPro" id="IPR011335">
    <property type="entry name" value="Restrct_endonuc-II-like"/>
</dbReference>
<feature type="domain" description="ATP-dependent helicase/deoxyribonuclease subunit B N-terminal" evidence="16">
    <location>
        <begin position="5"/>
        <end position="293"/>
    </location>
</feature>
<evidence type="ECO:0000259" key="16">
    <source>
        <dbReference type="Pfam" id="PF21445"/>
    </source>
</evidence>
<dbReference type="InterPro" id="IPR011604">
    <property type="entry name" value="PDDEXK-like_dom_sf"/>
</dbReference>
<evidence type="ECO:0000256" key="2">
    <source>
        <dbReference type="ARBA" id="ARBA00022722"/>
    </source>
</evidence>
<evidence type="ECO:0000256" key="14">
    <source>
        <dbReference type="HAMAP-Rule" id="MF_01452"/>
    </source>
</evidence>
<evidence type="ECO:0000256" key="13">
    <source>
        <dbReference type="ARBA" id="ARBA00023204"/>
    </source>
</evidence>
<proteinExistence type="inferred from homology"/>
<dbReference type="EMBL" id="JAESWC010000002">
    <property type="protein sequence ID" value="MBL4935838.1"/>
    <property type="molecule type" value="Genomic_DNA"/>
</dbReference>
<evidence type="ECO:0000256" key="1">
    <source>
        <dbReference type="ARBA" id="ARBA00022485"/>
    </source>
</evidence>
<dbReference type="Gene3D" id="3.90.320.10">
    <property type="match status" value="1"/>
</dbReference>
<dbReference type="InterPro" id="IPR014140">
    <property type="entry name" value="DNA_helicase_suAddB"/>
</dbReference>
<comment type="function">
    <text evidence="14">The heterodimer acts as both an ATP-dependent DNA helicase and an ATP-dependent, dual-direction single-stranded exonuclease. Recognizes the chi site generating a DNA molecule suitable for the initiation of homologous recombination. The AddB subunit has 5' -&gt; 3' nuclease activity but not helicase activity.</text>
</comment>
<dbReference type="NCBIfam" id="TIGR02773">
    <property type="entry name" value="addB_Gpos"/>
    <property type="match status" value="1"/>
</dbReference>
<evidence type="ECO:0000313" key="18">
    <source>
        <dbReference type="Proteomes" id="UP000632377"/>
    </source>
</evidence>
<dbReference type="RefSeq" id="WP_202748427.1">
    <property type="nucleotide sequence ID" value="NZ_JAESWC010000002.1"/>
</dbReference>
<comment type="cofactor">
    <cofactor evidence="14">
        <name>Mg(2+)</name>
        <dbReference type="ChEBI" id="CHEBI:18420"/>
    </cofactor>
</comment>
<comment type="cofactor">
    <cofactor evidence="14">
        <name>[4Fe-4S] cluster</name>
        <dbReference type="ChEBI" id="CHEBI:49883"/>
    </cofactor>
    <text evidence="14">Binds 1 [4Fe-4S] cluster.</text>
</comment>
<evidence type="ECO:0000256" key="9">
    <source>
        <dbReference type="ARBA" id="ARBA00022840"/>
    </source>
</evidence>
<evidence type="ECO:0000256" key="8">
    <source>
        <dbReference type="ARBA" id="ARBA00022839"/>
    </source>
</evidence>
<evidence type="ECO:0000256" key="10">
    <source>
        <dbReference type="ARBA" id="ARBA00023004"/>
    </source>
</evidence>
<feature type="binding site" evidence="14">
    <location>
        <position position="787"/>
    </location>
    <ligand>
        <name>[4Fe-4S] cluster</name>
        <dbReference type="ChEBI" id="CHEBI:49883"/>
    </ligand>
</feature>
<dbReference type="InterPro" id="IPR049035">
    <property type="entry name" value="ADDB_N"/>
</dbReference>
<dbReference type="SUPFAM" id="SSF52980">
    <property type="entry name" value="Restriction endonuclease-like"/>
    <property type="match status" value="1"/>
</dbReference>
<dbReference type="PANTHER" id="PTHR30591">
    <property type="entry name" value="RECBCD ENZYME SUBUNIT RECC"/>
    <property type="match status" value="1"/>
</dbReference>
<feature type="binding site" evidence="14">
    <location>
        <position position="1110"/>
    </location>
    <ligand>
        <name>[4Fe-4S] cluster</name>
        <dbReference type="ChEBI" id="CHEBI:49883"/>
    </ligand>
</feature>
<keyword evidence="1 14" id="KW-0004">4Fe-4S</keyword>
<keyword evidence="11 14" id="KW-0411">Iron-sulfur</keyword>
<keyword evidence="7 14" id="KW-0347">Helicase</keyword>
<evidence type="ECO:0000259" key="15">
    <source>
        <dbReference type="Pfam" id="PF12705"/>
    </source>
</evidence>
<dbReference type="Pfam" id="PF21445">
    <property type="entry name" value="ADDB_N"/>
    <property type="match status" value="1"/>
</dbReference>
<evidence type="ECO:0000256" key="12">
    <source>
        <dbReference type="ARBA" id="ARBA00023125"/>
    </source>
</evidence>
<evidence type="ECO:0000256" key="6">
    <source>
        <dbReference type="ARBA" id="ARBA00022801"/>
    </source>
</evidence>
<evidence type="ECO:0000313" key="17">
    <source>
        <dbReference type="EMBL" id="MBL4935838.1"/>
    </source>
</evidence>
<dbReference type="InterPro" id="IPR027417">
    <property type="entry name" value="P-loop_NTPase"/>
</dbReference>
<sequence length="1150" mass="133990">MSLQFIFGRSGSGKSTYCLENIKDKLSRSEYRDKKLVYLVPEQFTFQADRNLVEVIGEKGIHRVQVLSFTRMAYVVFNEVGGITRLHMNSAGRNMLLYKIIEEVKEKLTAFNRVSKQAGFINVMSETITELKRYNINPELLNKITVDMREDDQLKGKLKDINLIFERFETFLHEKYIDNEDQLSMLVDKLDSCNLFDESEIWIDEFSTFTPIQYNIIEKLLKKADKVNITLTTDCLTNGKDVDNTDVFAAIKNTETKLLKLLKENNIPYEKPICLNDDMIYRFRESKELNHLERYIFNSPYKTYNKETENLKIFRALNMYSEIQNTARDIIGLCRNQKLRFKDIAVVTRNLQGYEKIIQAIFTEYNIPYFLDKRRDINNNPLIILLNSVIDIFTKNWSYEAVFRYLKTGLTDIDIEEIDIIENYVLANGIRGKKWFEEQWDYGINYKYDASEEEEENLKKINDIKIKVTNSLFILQEKLKGKNSVRKISEALFEFLEEIKAYEKVEYWVERFKQEKELDKANEYSQVWNLVIELLDQLVEVLGEEEVKLEEFVKILATGINEYDIGVIPAALDQVLIGDIERVKSHEVSAIFLIGVNDKVFPKAADEEGILNDRDREYLKSLGVELAADTKAQAFEEQFLIYRSLSMAGKFLRISYPIADVEGRSMRPSIIISKLKKVFPKIVEESDVIKNDTDEESLEQIAGEDSTFNELIAALRSEAEGKEVSTIWWDAYRWYMNKPKWRERCRRAFAGLSYSNQVQKVSSSKIKKLYGNPLQFSVSRLERYASCPFAYYVQYGLKAKDRKVYEFSMPDLGTFVHEVLDEFSEVLDKEKVSFREVEDNFVSDAISMIIDEKIKEKTGFILNSSPRYKFMAQRLKKILTRSVDIISEQIKRSNFNPTEHEVDFSAKGKYPPITIKLPSGEQIELMGRIDRVDELETEEGTFIRIVDYKSGNKGFKLSDVYYGLQLQLLVYLDAILSNKEKYLEKGVFPGAVLYFRVEDPMINSEGELSQDKIEEKILKELKMRGLLLKNIKVIKDMDKELESGYSLIVPAQILKGGEIGEKTSGATLEQFETLRKYVRKIVIDLCEEMLQGNISIKPYKKKKNTPCEYCNFASICQFDTSISDNKYKIINDKNNDEVWELMRKEVEEVK</sequence>
<evidence type="ECO:0000256" key="7">
    <source>
        <dbReference type="ARBA" id="ARBA00022806"/>
    </source>
</evidence>
<feature type="domain" description="PD-(D/E)XK endonuclease-like" evidence="15">
    <location>
        <begin position="775"/>
        <end position="1117"/>
    </location>
</feature>
<evidence type="ECO:0000256" key="4">
    <source>
        <dbReference type="ARBA" id="ARBA00022741"/>
    </source>
</evidence>
<name>A0ABS1T919_9CLOT</name>
<comment type="miscellaneous">
    <text evidence="14">Despite having conserved helicase domains, this subunit does not have helicase activity.</text>
</comment>
<dbReference type="Gene3D" id="6.10.140.1030">
    <property type="match status" value="1"/>
</dbReference>
<keyword evidence="18" id="KW-1185">Reference proteome</keyword>
<keyword evidence="10 14" id="KW-0408">Iron</keyword>
<dbReference type="Proteomes" id="UP000632377">
    <property type="component" value="Unassembled WGS sequence"/>
</dbReference>
<dbReference type="InterPro" id="IPR038726">
    <property type="entry name" value="PDDEXK_AddAB-type"/>
</dbReference>
<keyword evidence="13 14" id="KW-0234">DNA repair</keyword>
<comment type="subunit">
    <text evidence="14">Heterodimer of AddA and AddB.</text>
</comment>
<keyword evidence="9 14" id="KW-0067">ATP-binding</keyword>
<protein>
    <recommendedName>
        <fullName evidence="14">ATP-dependent helicase/deoxyribonuclease subunit B</fullName>
        <ecNumber evidence="14">3.1.-.-</ecNumber>
    </recommendedName>
    <alternativeName>
        <fullName evidence="14">ATP-dependent helicase/nuclease subunit AddB</fullName>
    </alternativeName>
</protein>
<dbReference type="GO" id="GO:0004386">
    <property type="term" value="F:helicase activity"/>
    <property type="evidence" value="ECO:0007669"/>
    <property type="project" value="UniProtKB-KW"/>
</dbReference>
<evidence type="ECO:0000256" key="5">
    <source>
        <dbReference type="ARBA" id="ARBA00022763"/>
    </source>
</evidence>
<evidence type="ECO:0000256" key="11">
    <source>
        <dbReference type="ARBA" id="ARBA00023014"/>
    </source>
</evidence>
<feature type="binding site" evidence="14">
    <location>
        <position position="1107"/>
    </location>
    <ligand>
        <name>[4Fe-4S] cluster</name>
        <dbReference type="ChEBI" id="CHEBI:49883"/>
    </ligand>
</feature>
<reference evidence="17 18" key="1">
    <citation type="submission" date="2021-01" db="EMBL/GenBank/DDBJ databases">
        <title>Genome public.</title>
        <authorList>
            <person name="Liu C."/>
            <person name="Sun Q."/>
        </authorList>
    </citation>
    <scope>NUCLEOTIDE SEQUENCE [LARGE SCALE GENOMIC DNA]</scope>
    <source>
        <strain evidence="17 18">YIM B02515</strain>
    </source>
</reference>
<dbReference type="SUPFAM" id="SSF52540">
    <property type="entry name" value="P-loop containing nucleoside triphosphate hydrolases"/>
    <property type="match status" value="2"/>
</dbReference>
<organism evidence="17 18">
    <name type="scientific">Clostridium rhizosphaerae</name>
    <dbReference type="NCBI Taxonomy" id="2803861"/>
    <lineage>
        <taxon>Bacteria</taxon>
        <taxon>Bacillati</taxon>
        <taxon>Bacillota</taxon>
        <taxon>Clostridia</taxon>
        <taxon>Eubacteriales</taxon>
        <taxon>Clostridiaceae</taxon>
        <taxon>Clostridium</taxon>
    </lineage>
</organism>
<keyword evidence="3 14" id="KW-0479">Metal-binding</keyword>
<keyword evidence="2 14" id="KW-0540">Nuclease</keyword>
<gene>
    <name evidence="14 17" type="primary">addB</name>
    <name evidence="17" type="ORF">JK636_08705</name>
</gene>
<dbReference type="PANTHER" id="PTHR30591:SF1">
    <property type="entry name" value="RECBCD ENZYME SUBUNIT RECC"/>
    <property type="match status" value="1"/>
</dbReference>
<accession>A0ABS1T919</accession>
<keyword evidence="5 14" id="KW-0227">DNA damage</keyword>
<dbReference type="EC" id="3.1.-.-" evidence="14"/>
<keyword evidence="12 14" id="KW-0238">DNA-binding</keyword>
<dbReference type="Gene3D" id="3.40.50.300">
    <property type="entry name" value="P-loop containing nucleotide triphosphate hydrolases"/>
    <property type="match status" value="4"/>
</dbReference>
<evidence type="ECO:0000256" key="3">
    <source>
        <dbReference type="ARBA" id="ARBA00022723"/>
    </source>
</evidence>
<comment type="similarity">
    <text evidence="14">Belongs to the helicase family. AddB/RexB type 1 subfamily.</text>
</comment>
<keyword evidence="8 14" id="KW-0269">Exonuclease</keyword>
<comment type="caution">
    <text evidence="17">The sequence shown here is derived from an EMBL/GenBank/DDBJ whole genome shotgun (WGS) entry which is preliminary data.</text>
</comment>
<dbReference type="Pfam" id="PF12705">
    <property type="entry name" value="PDDEXK_1"/>
    <property type="match status" value="1"/>
</dbReference>